<dbReference type="SUPFAM" id="SSF52374">
    <property type="entry name" value="Nucleotidylyl transferase"/>
    <property type="match status" value="1"/>
</dbReference>
<dbReference type="InterPro" id="IPR008909">
    <property type="entry name" value="DALR_anticod-bd"/>
</dbReference>
<evidence type="ECO:0000256" key="1">
    <source>
        <dbReference type="ARBA" id="ARBA00004496"/>
    </source>
</evidence>
<dbReference type="GO" id="GO:0006420">
    <property type="term" value="P:arginyl-tRNA aminoacylation"/>
    <property type="evidence" value="ECO:0007669"/>
    <property type="project" value="UniProtKB-UniRule"/>
</dbReference>
<dbReference type="SUPFAM" id="SSF55190">
    <property type="entry name" value="Arginyl-tRNA synthetase (ArgRS), N-terminal 'additional' domain"/>
    <property type="match status" value="1"/>
</dbReference>
<reference evidence="14 15" key="1">
    <citation type="journal article" date="2016" name="Nat. Commun.">
        <title>Thousands of microbial genomes shed light on interconnected biogeochemical processes in an aquifer system.</title>
        <authorList>
            <person name="Anantharaman K."/>
            <person name="Brown C.T."/>
            <person name="Hug L.A."/>
            <person name="Sharon I."/>
            <person name="Castelle C.J."/>
            <person name="Probst A.J."/>
            <person name="Thomas B.C."/>
            <person name="Singh A."/>
            <person name="Wilkins M.J."/>
            <person name="Karaoz U."/>
            <person name="Brodie E.L."/>
            <person name="Williams K.H."/>
            <person name="Hubbard S.S."/>
            <person name="Banfield J.F."/>
        </authorList>
    </citation>
    <scope>NUCLEOTIDE SEQUENCE [LARGE SCALE GENOMIC DNA]</scope>
</reference>
<organism evidence="14 15">
    <name type="scientific">Candidatus Terrybacteria bacterium RIFCSPLOWO2_01_FULL_40_23</name>
    <dbReference type="NCBI Taxonomy" id="1802366"/>
    <lineage>
        <taxon>Bacteria</taxon>
        <taxon>Candidatus Terryibacteriota</taxon>
    </lineage>
</organism>
<dbReference type="Pfam" id="PF00750">
    <property type="entry name" value="tRNA-synt_1d"/>
    <property type="match status" value="1"/>
</dbReference>
<dbReference type="GO" id="GO:0004814">
    <property type="term" value="F:arginine-tRNA ligase activity"/>
    <property type="evidence" value="ECO:0007669"/>
    <property type="project" value="UniProtKB-UniRule"/>
</dbReference>
<dbReference type="PROSITE" id="PS00178">
    <property type="entry name" value="AA_TRNA_LIGASE_I"/>
    <property type="match status" value="1"/>
</dbReference>
<evidence type="ECO:0000256" key="8">
    <source>
        <dbReference type="ARBA" id="ARBA00023146"/>
    </source>
</evidence>
<sequence>MAIIRTKKIVKTLTIKSFLSEGIHRAIKNIGLNADDLIFSVEPPANVEYGDYATNAALLLSSQFKRSPHGVAQEILRALDKDDLFNKVVYKKTVAGPGFVNFYISSEYLAKQIKNILENNENFGRSNIGQKKKVQIEFISANPTGPLTLGNGRGGFLGDALANVLDFVGYDVSREFYVNDTGEQIKKLGWSIIAAGKLSASEKLEIPYKPEELYAGGYIQEMAYKMGISKFSKEELDVEAISRSASKMLLEDIKRVVKKSKIHFDVWFSEKSLHRQGLVKTVLEEIQRKGLIEKKDGATWLKIPDDPQTKERVLIKSSGEATYLLSDITYHYDKFKRRRFNKVIDIFGADHHATAKTLLAALSALKWSQPVIILMQLVRLIEDGQEVRMSKRTGTFITLEELIDTVGLDAARFFFLMREPNSHMDFDLNLAKERSDKNPVYYVQYAHARASSIIEKAKEEGLALPALNLVEGSLSKGIGKDFIHNFSSKIEHPSELSLIKNLIRLPEILEEIAQNNEVSKLPYYATELAAEFSAFYRDCHVIVEDKELSEARLALVCATRIVLANTLKLMGIYAPQRM</sequence>
<comment type="subunit">
    <text evidence="10">Monomer.</text>
</comment>
<proteinExistence type="inferred from homology"/>
<name>A0A1G2PVJ8_9BACT</name>
<protein>
    <recommendedName>
        <fullName evidence="10">Arginine--tRNA ligase</fullName>
        <ecNumber evidence="10">6.1.1.19</ecNumber>
    </recommendedName>
    <alternativeName>
        <fullName evidence="10">Arginyl-tRNA synthetase</fullName>
        <shortName evidence="10">ArgRS</shortName>
    </alternativeName>
</protein>
<dbReference type="InterPro" id="IPR036695">
    <property type="entry name" value="Arg-tRNA-synth_N_sf"/>
</dbReference>
<keyword evidence="7 10" id="KW-0648">Protein biosynthesis</keyword>
<feature type="domain" description="DALR anticodon binding" evidence="12">
    <location>
        <begin position="443"/>
        <end position="578"/>
    </location>
</feature>
<accession>A0A1G2PVJ8</accession>
<evidence type="ECO:0000259" key="12">
    <source>
        <dbReference type="SMART" id="SM00836"/>
    </source>
</evidence>
<dbReference type="Gene3D" id="3.30.1360.70">
    <property type="entry name" value="Arginyl tRNA synthetase N-terminal domain"/>
    <property type="match status" value="1"/>
</dbReference>
<dbReference type="Pfam" id="PF03485">
    <property type="entry name" value="Arg_tRNA_synt_N"/>
    <property type="match status" value="1"/>
</dbReference>
<keyword evidence="8 10" id="KW-0030">Aminoacyl-tRNA synthetase</keyword>
<evidence type="ECO:0000256" key="10">
    <source>
        <dbReference type="HAMAP-Rule" id="MF_00123"/>
    </source>
</evidence>
<keyword evidence="4 10" id="KW-0436">Ligase</keyword>
<dbReference type="SUPFAM" id="SSF47323">
    <property type="entry name" value="Anticodon-binding domain of a subclass of class I aminoacyl-tRNA synthetases"/>
    <property type="match status" value="1"/>
</dbReference>
<evidence type="ECO:0000259" key="13">
    <source>
        <dbReference type="SMART" id="SM01016"/>
    </source>
</evidence>
<comment type="caution">
    <text evidence="14">The sequence shown here is derived from an EMBL/GenBank/DDBJ whole genome shotgun (WGS) entry which is preliminary data.</text>
</comment>
<dbReference type="GO" id="GO:0005524">
    <property type="term" value="F:ATP binding"/>
    <property type="evidence" value="ECO:0007669"/>
    <property type="project" value="UniProtKB-UniRule"/>
</dbReference>
<dbReference type="SMART" id="SM00836">
    <property type="entry name" value="DALR_1"/>
    <property type="match status" value="1"/>
</dbReference>
<dbReference type="InterPro" id="IPR001412">
    <property type="entry name" value="aa-tRNA-synth_I_CS"/>
</dbReference>
<dbReference type="Pfam" id="PF05746">
    <property type="entry name" value="DALR_1"/>
    <property type="match status" value="1"/>
</dbReference>
<dbReference type="Gene3D" id="1.10.730.10">
    <property type="entry name" value="Isoleucyl-tRNA Synthetase, Domain 1"/>
    <property type="match status" value="1"/>
</dbReference>
<dbReference type="PANTHER" id="PTHR11956">
    <property type="entry name" value="ARGINYL-TRNA SYNTHETASE"/>
    <property type="match status" value="1"/>
</dbReference>
<evidence type="ECO:0000313" key="14">
    <source>
        <dbReference type="EMBL" id="OHA52345.1"/>
    </source>
</evidence>
<dbReference type="CDD" id="cd00671">
    <property type="entry name" value="ArgRS_core"/>
    <property type="match status" value="1"/>
</dbReference>
<feature type="domain" description="Arginyl tRNA synthetase N-terminal" evidence="13">
    <location>
        <begin position="17"/>
        <end position="104"/>
    </location>
</feature>
<dbReference type="InterPro" id="IPR014729">
    <property type="entry name" value="Rossmann-like_a/b/a_fold"/>
</dbReference>
<dbReference type="HAMAP" id="MF_00123">
    <property type="entry name" value="Arg_tRNA_synth"/>
    <property type="match status" value="1"/>
</dbReference>
<dbReference type="PANTHER" id="PTHR11956:SF5">
    <property type="entry name" value="ARGININE--TRNA LIGASE, CYTOPLASMIC"/>
    <property type="match status" value="1"/>
</dbReference>
<dbReference type="InterPro" id="IPR001278">
    <property type="entry name" value="Arg-tRNA-ligase"/>
</dbReference>
<dbReference type="InterPro" id="IPR009080">
    <property type="entry name" value="tRNAsynth_Ia_anticodon-bd"/>
</dbReference>
<gene>
    <name evidence="10" type="primary">argS</name>
    <name evidence="14" type="ORF">A3A97_01470</name>
</gene>
<dbReference type="GO" id="GO:0005737">
    <property type="term" value="C:cytoplasm"/>
    <property type="evidence" value="ECO:0007669"/>
    <property type="project" value="UniProtKB-SubCell"/>
</dbReference>
<dbReference type="InterPro" id="IPR005148">
    <property type="entry name" value="Arg-tRNA-synth_N"/>
</dbReference>
<evidence type="ECO:0000256" key="4">
    <source>
        <dbReference type="ARBA" id="ARBA00022598"/>
    </source>
</evidence>
<dbReference type="FunFam" id="1.10.730.10:FF:000008">
    <property type="entry name" value="Arginine--tRNA ligase"/>
    <property type="match status" value="1"/>
</dbReference>
<evidence type="ECO:0000256" key="3">
    <source>
        <dbReference type="ARBA" id="ARBA00022490"/>
    </source>
</evidence>
<dbReference type="EC" id="6.1.1.19" evidence="10"/>
<dbReference type="Gene3D" id="3.40.50.620">
    <property type="entry name" value="HUPs"/>
    <property type="match status" value="1"/>
</dbReference>
<comment type="similarity">
    <text evidence="2 10 11">Belongs to the class-I aminoacyl-tRNA synthetase family.</text>
</comment>
<evidence type="ECO:0000256" key="7">
    <source>
        <dbReference type="ARBA" id="ARBA00022917"/>
    </source>
</evidence>
<comment type="catalytic activity">
    <reaction evidence="9 10">
        <text>tRNA(Arg) + L-arginine + ATP = L-arginyl-tRNA(Arg) + AMP + diphosphate</text>
        <dbReference type="Rhea" id="RHEA:20301"/>
        <dbReference type="Rhea" id="RHEA-COMP:9658"/>
        <dbReference type="Rhea" id="RHEA-COMP:9673"/>
        <dbReference type="ChEBI" id="CHEBI:30616"/>
        <dbReference type="ChEBI" id="CHEBI:32682"/>
        <dbReference type="ChEBI" id="CHEBI:33019"/>
        <dbReference type="ChEBI" id="CHEBI:78442"/>
        <dbReference type="ChEBI" id="CHEBI:78513"/>
        <dbReference type="ChEBI" id="CHEBI:456215"/>
        <dbReference type="EC" id="6.1.1.19"/>
    </reaction>
</comment>
<evidence type="ECO:0000256" key="9">
    <source>
        <dbReference type="ARBA" id="ARBA00049339"/>
    </source>
</evidence>
<keyword evidence="3 10" id="KW-0963">Cytoplasm</keyword>
<dbReference type="NCBIfam" id="TIGR00456">
    <property type="entry name" value="argS"/>
    <property type="match status" value="1"/>
</dbReference>
<feature type="short sequence motif" description="'HIGH' region" evidence="10">
    <location>
        <begin position="141"/>
        <end position="151"/>
    </location>
</feature>
<evidence type="ECO:0000256" key="11">
    <source>
        <dbReference type="RuleBase" id="RU363038"/>
    </source>
</evidence>
<dbReference type="PRINTS" id="PR01038">
    <property type="entry name" value="TRNASYNTHARG"/>
</dbReference>
<dbReference type="InterPro" id="IPR035684">
    <property type="entry name" value="ArgRS_core"/>
</dbReference>
<evidence type="ECO:0000256" key="2">
    <source>
        <dbReference type="ARBA" id="ARBA00005594"/>
    </source>
</evidence>
<dbReference type="SMART" id="SM01016">
    <property type="entry name" value="Arg_tRNA_synt_N"/>
    <property type="match status" value="1"/>
</dbReference>
<comment type="subcellular location">
    <subcellularLocation>
        <location evidence="1 10">Cytoplasm</location>
    </subcellularLocation>
</comment>
<dbReference type="EMBL" id="MHSW01000010">
    <property type="protein sequence ID" value="OHA52345.1"/>
    <property type="molecule type" value="Genomic_DNA"/>
</dbReference>
<evidence type="ECO:0000256" key="5">
    <source>
        <dbReference type="ARBA" id="ARBA00022741"/>
    </source>
</evidence>
<evidence type="ECO:0000313" key="15">
    <source>
        <dbReference type="Proteomes" id="UP000176951"/>
    </source>
</evidence>
<keyword evidence="6 10" id="KW-0067">ATP-binding</keyword>
<dbReference type="Proteomes" id="UP000176951">
    <property type="component" value="Unassembled WGS sequence"/>
</dbReference>
<keyword evidence="5 10" id="KW-0547">Nucleotide-binding</keyword>
<dbReference type="AlphaFoldDB" id="A0A1G2PVJ8"/>
<evidence type="ECO:0000256" key="6">
    <source>
        <dbReference type="ARBA" id="ARBA00022840"/>
    </source>
</evidence>